<dbReference type="GO" id="GO:0009307">
    <property type="term" value="P:DNA restriction-modification system"/>
    <property type="evidence" value="ECO:0007669"/>
    <property type="project" value="UniProtKB-KW"/>
</dbReference>
<feature type="domain" description="Type I restriction modification DNA specificity" evidence="4">
    <location>
        <begin position="9"/>
        <end position="178"/>
    </location>
</feature>
<evidence type="ECO:0000256" key="3">
    <source>
        <dbReference type="ARBA" id="ARBA00023125"/>
    </source>
</evidence>
<dbReference type="EMBL" id="QORL01000014">
    <property type="protein sequence ID" value="TFF76725.1"/>
    <property type="molecule type" value="Genomic_DNA"/>
</dbReference>
<dbReference type="SUPFAM" id="SSF116734">
    <property type="entry name" value="DNA methylase specificity domain"/>
    <property type="match status" value="1"/>
</dbReference>
<evidence type="ECO:0000259" key="4">
    <source>
        <dbReference type="Pfam" id="PF01420"/>
    </source>
</evidence>
<keyword evidence="7" id="KW-1185">Reference proteome</keyword>
<dbReference type="GO" id="GO:0004519">
    <property type="term" value="F:endonuclease activity"/>
    <property type="evidence" value="ECO:0007669"/>
    <property type="project" value="UniProtKB-KW"/>
</dbReference>
<keyword evidence="3" id="KW-0238">DNA-binding</keyword>
<comment type="caution">
    <text evidence="6">The sequence shown here is derived from an EMBL/GenBank/DDBJ whole genome shotgun (WGS) entry which is preliminary data.</text>
</comment>
<dbReference type="InterPro" id="IPR000055">
    <property type="entry name" value="Restrct_endonuc_typeI_TRD"/>
</dbReference>
<protein>
    <submittedName>
        <fullName evidence="6">Restriction endonuclease subunit S</fullName>
    </submittedName>
</protein>
<dbReference type="AlphaFoldDB" id="A0A5F0KBH5"/>
<keyword evidence="6" id="KW-0255">Endonuclease</keyword>
<keyword evidence="6" id="KW-0378">Hydrolase</keyword>
<dbReference type="GO" id="GO:0003677">
    <property type="term" value="F:DNA binding"/>
    <property type="evidence" value="ECO:0007669"/>
    <property type="project" value="UniProtKB-KW"/>
</dbReference>
<reference evidence="6 8" key="1">
    <citation type="submission" date="2018-06" db="EMBL/GenBank/DDBJ databases">
        <title>Occurrence of a novel blaKPC-2- and qnrS2- harbouring IncP6 plasmid from Aeromonas taiwanensis isolates recovered from the river sediments.</title>
        <authorList>
            <person name="Zheng B."/>
            <person name="Yu X."/>
            <person name="Xiao Y."/>
        </authorList>
    </citation>
    <scope>NUCLEOTIDE SEQUENCE [LARGE SCALE GENOMIC DNA]</scope>
    <source>
        <strain evidence="5 7">1713</strain>
        <strain evidence="6 8">198</strain>
    </source>
</reference>
<evidence type="ECO:0000313" key="7">
    <source>
        <dbReference type="Proteomes" id="UP000297720"/>
    </source>
</evidence>
<dbReference type="InterPro" id="IPR052021">
    <property type="entry name" value="Type-I_RS_S_subunit"/>
</dbReference>
<comment type="similarity">
    <text evidence="1">Belongs to the type-I restriction system S methylase family.</text>
</comment>
<dbReference type="Pfam" id="PF01420">
    <property type="entry name" value="Methylase_S"/>
    <property type="match status" value="1"/>
</dbReference>
<sequence length="201" mass="22590">MTRNFVRLKLHQIATISAGYPFRGKIPEHPEGSLTVVQMKDTSSVFGVDWSGCLRSEATGKKAPDWLQTGDILVAARGNQNYAVLVDTRHALMPAVAAPHFYVVRPQPDALIPEFLAWQLNQLPCQRYFELHAEGTLTKSIRRTVLEEAPIAVPPLTRQHGIIAMAHTLREEQRLLEKLIENGERMMNAIAADLFNKEVEQ</sequence>
<dbReference type="PANTHER" id="PTHR30408">
    <property type="entry name" value="TYPE-1 RESTRICTION ENZYME ECOKI SPECIFICITY PROTEIN"/>
    <property type="match status" value="1"/>
</dbReference>
<evidence type="ECO:0000256" key="1">
    <source>
        <dbReference type="ARBA" id="ARBA00010923"/>
    </source>
</evidence>
<accession>A0A5F0KBH5</accession>
<proteinExistence type="inferred from homology"/>
<dbReference type="Proteomes" id="UP000297914">
    <property type="component" value="Unassembled WGS sequence"/>
</dbReference>
<dbReference type="OrthoDB" id="5465337at2"/>
<evidence type="ECO:0000256" key="2">
    <source>
        <dbReference type="ARBA" id="ARBA00022747"/>
    </source>
</evidence>
<dbReference type="EMBL" id="QORK01000014">
    <property type="protein sequence ID" value="TFF81178.1"/>
    <property type="molecule type" value="Genomic_DNA"/>
</dbReference>
<name>A0A5F0KBH5_9GAMM</name>
<evidence type="ECO:0000313" key="8">
    <source>
        <dbReference type="Proteomes" id="UP000297914"/>
    </source>
</evidence>
<keyword evidence="6" id="KW-0540">Nuclease</keyword>
<dbReference type="InterPro" id="IPR044946">
    <property type="entry name" value="Restrct_endonuc_typeI_TRD_sf"/>
</dbReference>
<gene>
    <name evidence="5" type="ORF">DRM93_09120</name>
    <name evidence="6" type="ORF">DRM94_09120</name>
</gene>
<organism evidence="6 8">
    <name type="scientific">Aeromonas taiwanensis</name>
    <dbReference type="NCBI Taxonomy" id="633417"/>
    <lineage>
        <taxon>Bacteria</taxon>
        <taxon>Pseudomonadati</taxon>
        <taxon>Pseudomonadota</taxon>
        <taxon>Gammaproteobacteria</taxon>
        <taxon>Aeromonadales</taxon>
        <taxon>Aeromonadaceae</taxon>
        <taxon>Aeromonas</taxon>
    </lineage>
</organism>
<keyword evidence="2" id="KW-0680">Restriction system</keyword>
<evidence type="ECO:0000313" key="5">
    <source>
        <dbReference type="EMBL" id="TFF76725.1"/>
    </source>
</evidence>
<evidence type="ECO:0000313" key="6">
    <source>
        <dbReference type="EMBL" id="TFF81178.1"/>
    </source>
</evidence>
<dbReference type="Proteomes" id="UP000297720">
    <property type="component" value="Unassembled WGS sequence"/>
</dbReference>
<dbReference type="PANTHER" id="PTHR30408:SF12">
    <property type="entry name" value="TYPE I RESTRICTION ENZYME MJAVIII SPECIFICITY SUBUNIT"/>
    <property type="match status" value="1"/>
</dbReference>
<dbReference type="Gene3D" id="3.90.220.20">
    <property type="entry name" value="DNA methylase specificity domains"/>
    <property type="match status" value="1"/>
</dbReference>